<protein>
    <submittedName>
        <fullName evidence="1">Uncharacterized protein</fullName>
    </submittedName>
</protein>
<dbReference type="EMBL" id="VJON01000041">
    <property type="protein sequence ID" value="TSE32100.1"/>
    <property type="molecule type" value="Genomic_DNA"/>
</dbReference>
<keyword evidence="2" id="KW-1185">Reference proteome</keyword>
<evidence type="ECO:0000313" key="1">
    <source>
        <dbReference type="EMBL" id="TSE32100.1"/>
    </source>
</evidence>
<dbReference type="Proteomes" id="UP000318294">
    <property type="component" value="Unassembled WGS sequence"/>
</dbReference>
<comment type="caution">
    <text evidence="1">The sequence shown here is derived from an EMBL/GenBank/DDBJ whole genome shotgun (WGS) entry which is preliminary data.</text>
</comment>
<accession>A0A554X8F2</accession>
<reference evidence="1 2" key="1">
    <citation type="submission" date="2019-07" db="EMBL/GenBank/DDBJ databases">
        <title>Tepidimonas charontis SPSP-6 draft genome.</title>
        <authorList>
            <person name="Da Costa M.S."/>
            <person name="Froufe H.J.C."/>
            <person name="Egas C."/>
            <person name="Albuquerque L."/>
        </authorList>
    </citation>
    <scope>NUCLEOTIDE SEQUENCE [LARGE SCALE GENOMIC DNA]</scope>
    <source>
        <strain evidence="1 2">SPSP-6</strain>
    </source>
</reference>
<evidence type="ECO:0000313" key="2">
    <source>
        <dbReference type="Proteomes" id="UP000318294"/>
    </source>
</evidence>
<proteinExistence type="predicted"/>
<name>A0A554X8F2_9BURK</name>
<sequence length="82" mass="9198">MIGTESKITVHQIGNAIAVRRKTGYVIVTYDDRAAQYRVPAGSVGTYLTRKREDAIEYAAAFGSIRRLEDGRPARLRDIKDE</sequence>
<dbReference type="AlphaFoldDB" id="A0A554X8F2"/>
<organism evidence="1 2">
    <name type="scientific">Tepidimonas charontis</name>
    <dbReference type="NCBI Taxonomy" id="2267262"/>
    <lineage>
        <taxon>Bacteria</taxon>
        <taxon>Pseudomonadati</taxon>
        <taxon>Pseudomonadota</taxon>
        <taxon>Betaproteobacteria</taxon>
        <taxon>Burkholderiales</taxon>
        <taxon>Tepidimonas</taxon>
    </lineage>
</organism>
<dbReference type="RefSeq" id="WP_144329057.1">
    <property type="nucleotide sequence ID" value="NZ_VJON01000041.1"/>
</dbReference>
<gene>
    <name evidence="1" type="ORF">Tchar_02186</name>
</gene>